<organism evidence="1">
    <name type="scientific">marine metagenome</name>
    <dbReference type="NCBI Taxonomy" id="408172"/>
    <lineage>
        <taxon>unclassified sequences</taxon>
        <taxon>metagenomes</taxon>
        <taxon>ecological metagenomes</taxon>
    </lineage>
</organism>
<evidence type="ECO:0008006" key="2">
    <source>
        <dbReference type="Google" id="ProtNLM"/>
    </source>
</evidence>
<accession>A0A382Z0I3</accession>
<dbReference type="EMBL" id="UINC01180040">
    <property type="protein sequence ID" value="SVD89037.1"/>
    <property type="molecule type" value="Genomic_DNA"/>
</dbReference>
<reference evidence="1" key="1">
    <citation type="submission" date="2018-05" db="EMBL/GenBank/DDBJ databases">
        <authorList>
            <person name="Lanie J.A."/>
            <person name="Ng W.-L."/>
            <person name="Kazmierczak K.M."/>
            <person name="Andrzejewski T.M."/>
            <person name="Davidsen T.M."/>
            <person name="Wayne K.J."/>
            <person name="Tettelin H."/>
            <person name="Glass J.I."/>
            <person name="Rusch D."/>
            <person name="Podicherti R."/>
            <person name="Tsui H.-C.T."/>
            <person name="Winkler M.E."/>
        </authorList>
    </citation>
    <scope>NUCLEOTIDE SEQUENCE</scope>
</reference>
<sequence length="41" mass="4554">MKITNIDTLIVDAGWRPWTFVKVETDEGITGWGECSDGKSP</sequence>
<name>A0A382Z0I3_9ZZZZ</name>
<gene>
    <name evidence="1" type="ORF">METZ01_LOCUS441891</name>
</gene>
<dbReference type="Gene3D" id="3.30.390.10">
    <property type="entry name" value="Enolase-like, N-terminal domain"/>
    <property type="match status" value="1"/>
</dbReference>
<dbReference type="AlphaFoldDB" id="A0A382Z0I3"/>
<evidence type="ECO:0000313" key="1">
    <source>
        <dbReference type="EMBL" id="SVD89037.1"/>
    </source>
</evidence>
<dbReference type="SUPFAM" id="SSF54826">
    <property type="entry name" value="Enolase N-terminal domain-like"/>
    <property type="match status" value="1"/>
</dbReference>
<proteinExistence type="predicted"/>
<protein>
    <recommendedName>
        <fullName evidence="2">Mandelate racemase/muconate lactonizing enzyme N-terminal domain-containing protein</fullName>
    </recommendedName>
</protein>
<dbReference type="InterPro" id="IPR029017">
    <property type="entry name" value="Enolase-like_N"/>
</dbReference>
<feature type="non-terminal residue" evidence="1">
    <location>
        <position position="41"/>
    </location>
</feature>